<accession>N6VYN4</accession>
<dbReference type="InterPro" id="IPR005618">
    <property type="entry name" value="OMPW"/>
</dbReference>
<dbReference type="PANTHER" id="PTHR36920">
    <property type="match status" value="1"/>
</dbReference>
<keyword evidence="1" id="KW-0732">Signal</keyword>
<reference evidence="2 3" key="1">
    <citation type="journal article" date="2013" name="Genome Announc.">
        <title>Genome Sequence of the Polycyclic Aromatic Hydrocarbon-Degrading Bacterium Strain Marinobacter nanhaiticus D15-8WT.</title>
        <authorList>
            <person name="Cui Z."/>
            <person name="Gao W."/>
            <person name="Li Q."/>
            <person name="Xu G."/>
            <person name="Zheng L."/>
        </authorList>
    </citation>
    <scope>NUCLEOTIDE SEQUENCE [LARGE SCALE GENOMIC DNA]</scope>
    <source>
        <strain evidence="2 3">D15-8W</strain>
    </source>
</reference>
<dbReference type="InterPro" id="IPR011250">
    <property type="entry name" value="OMP/PagP_B-barrel"/>
</dbReference>
<proteinExistence type="predicted"/>
<dbReference type="RefSeq" id="WP_004579661.1">
    <property type="nucleotide sequence ID" value="NZ_AP028878.1"/>
</dbReference>
<dbReference type="STRING" id="626887.J057_08441"/>
<dbReference type="GO" id="GO:0055085">
    <property type="term" value="P:transmembrane transport"/>
    <property type="evidence" value="ECO:0007669"/>
    <property type="project" value="TreeGrafter"/>
</dbReference>
<dbReference type="Gene3D" id="2.40.160.20">
    <property type="match status" value="1"/>
</dbReference>
<sequence length="232" mass="24231">MSRKVSLSVLAATLLAAPLAHAYEPGDFVLRAGPVLVDPQESSGDLRVEGVRLDGAEVGVDSDTQLGITATYMFADHLGVGILGATPFSHDINGAGDALAGTGKLAETKHLPPTITLQYFPLESGSKIQPYAGIGVNYTVFFDEDTTSTLTNALGAASTDIDLDDSVGLAAELGVDFMVTDHIGVNAAVWYADIDTEATIKAYDGAGNKVATGKVDVDIDPMVYMLGVSYRF</sequence>
<dbReference type="Proteomes" id="UP000013165">
    <property type="component" value="Unassembled WGS sequence"/>
</dbReference>
<protein>
    <submittedName>
        <fullName evidence="2">Outer membrane protein OmpW</fullName>
    </submittedName>
</protein>
<evidence type="ECO:0000313" key="3">
    <source>
        <dbReference type="Proteomes" id="UP000013165"/>
    </source>
</evidence>
<evidence type="ECO:0000313" key="2">
    <source>
        <dbReference type="EMBL" id="ENO15365.1"/>
    </source>
</evidence>
<dbReference type="OrthoDB" id="9807574at2"/>
<dbReference type="EMBL" id="APLQ01000011">
    <property type="protein sequence ID" value="ENO15365.1"/>
    <property type="molecule type" value="Genomic_DNA"/>
</dbReference>
<dbReference type="HOGENOM" id="CLU_042505_1_1_6"/>
<dbReference type="GO" id="GO:0019867">
    <property type="term" value="C:outer membrane"/>
    <property type="evidence" value="ECO:0007669"/>
    <property type="project" value="InterPro"/>
</dbReference>
<dbReference type="eggNOG" id="COG3047">
    <property type="taxonomic scope" value="Bacteria"/>
</dbReference>
<feature type="signal peptide" evidence="1">
    <location>
        <begin position="1"/>
        <end position="22"/>
    </location>
</feature>
<gene>
    <name evidence="2" type="ORF">J057_08441</name>
</gene>
<organism evidence="2 3">
    <name type="scientific">Marinobacter nanhaiticus D15-8W</name>
    <dbReference type="NCBI Taxonomy" id="626887"/>
    <lineage>
        <taxon>Bacteria</taxon>
        <taxon>Pseudomonadati</taxon>
        <taxon>Pseudomonadota</taxon>
        <taxon>Gammaproteobacteria</taxon>
        <taxon>Pseudomonadales</taxon>
        <taxon>Marinobacteraceae</taxon>
        <taxon>Marinobacter</taxon>
    </lineage>
</organism>
<feature type="chain" id="PRO_5004126891" evidence="1">
    <location>
        <begin position="23"/>
        <end position="232"/>
    </location>
</feature>
<evidence type="ECO:0000256" key="1">
    <source>
        <dbReference type="SAM" id="SignalP"/>
    </source>
</evidence>
<name>N6VYN4_9GAMM</name>
<comment type="caution">
    <text evidence="2">The sequence shown here is derived from an EMBL/GenBank/DDBJ whole genome shotgun (WGS) entry which is preliminary data.</text>
</comment>
<dbReference type="AlphaFoldDB" id="N6VYN4"/>
<dbReference type="Pfam" id="PF03922">
    <property type="entry name" value="OmpW"/>
    <property type="match status" value="1"/>
</dbReference>
<dbReference type="SUPFAM" id="SSF56925">
    <property type="entry name" value="OMPA-like"/>
    <property type="match status" value="1"/>
</dbReference>
<keyword evidence="3" id="KW-1185">Reference proteome</keyword>
<dbReference type="PATRIC" id="fig|626887.3.peg.1685"/>
<dbReference type="PANTHER" id="PTHR36920:SF1">
    <property type="entry name" value="OUTER MEMBRANE PROTEIN W"/>
    <property type="match status" value="1"/>
</dbReference>